<accession>A0A0D8HNZ9</accession>
<evidence type="ECO:0000313" key="1">
    <source>
        <dbReference type="EMBL" id="KJF18831.1"/>
    </source>
</evidence>
<comment type="caution">
    <text evidence="1">The sequence shown here is derived from an EMBL/GenBank/DDBJ whole genome shotgun (WGS) entry which is preliminary data.</text>
</comment>
<sequence>MIEAQSKATDSRPTALKSWHKSTQLQLYQAKEWELDKNYYEYIYRIDPARALSYTEISDLDRVVETKK</sequence>
<dbReference type="STRING" id="1280514.AXFE_02360"/>
<evidence type="ECO:0000313" key="2">
    <source>
        <dbReference type="Proteomes" id="UP000032360"/>
    </source>
</evidence>
<dbReference type="EMBL" id="JXYS01000004">
    <property type="protein sequence ID" value="KJF18831.1"/>
    <property type="molecule type" value="Genomic_DNA"/>
</dbReference>
<dbReference type="Proteomes" id="UP000032360">
    <property type="component" value="Unassembled WGS sequence"/>
</dbReference>
<name>A0A0D8HNZ9_9ACTN</name>
<dbReference type="AlphaFoldDB" id="A0A0D8HNZ9"/>
<proteinExistence type="predicted"/>
<reference evidence="1 2" key="1">
    <citation type="submission" date="2015-01" db="EMBL/GenBank/DDBJ databases">
        <title>Draft genome of the acidophilic iron oxidizer Acidithrix ferrooxidans strain Py-F3.</title>
        <authorList>
            <person name="Poehlein A."/>
            <person name="Eisen S."/>
            <person name="Schloemann M."/>
            <person name="Johnson B.D."/>
            <person name="Daniel R."/>
            <person name="Muehling M."/>
        </authorList>
    </citation>
    <scope>NUCLEOTIDE SEQUENCE [LARGE SCALE GENOMIC DNA]</scope>
    <source>
        <strain evidence="1 2">Py-F3</strain>
    </source>
</reference>
<keyword evidence="2" id="KW-1185">Reference proteome</keyword>
<organism evidence="1 2">
    <name type="scientific">Acidithrix ferrooxidans</name>
    <dbReference type="NCBI Taxonomy" id="1280514"/>
    <lineage>
        <taxon>Bacteria</taxon>
        <taxon>Bacillati</taxon>
        <taxon>Actinomycetota</taxon>
        <taxon>Acidimicrobiia</taxon>
        <taxon>Acidimicrobiales</taxon>
        <taxon>Acidimicrobiaceae</taxon>
        <taxon>Acidithrix</taxon>
    </lineage>
</organism>
<protein>
    <submittedName>
        <fullName evidence="1">Uncharacterized protein</fullName>
    </submittedName>
</protein>
<gene>
    <name evidence="1" type="ORF">AXFE_02360</name>
</gene>